<gene>
    <name evidence="1" type="ORF">O6H91_02G072500</name>
</gene>
<protein>
    <submittedName>
        <fullName evidence="1">Uncharacterized protein</fullName>
    </submittedName>
</protein>
<organism evidence="1 2">
    <name type="scientific">Diphasiastrum complanatum</name>
    <name type="common">Issler's clubmoss</name>
    <name type="synonym">Lycopodium complanatum</name>
    <dbReference type="NCBI Taxonomy" id="34168"/>
    <lineage>
        <taxon>Eukaryota</taxon>
        <taxon>Viridiplantae</taxon>
        <taxon>Streptophyta</taxon>
        <taxon>Embryophyta</taxon>
        <taxon>Tracheophyta</taxon>
        <taxon>Lycopodiopsida</taxon>
        <taxon>Lycopodiales</taxon>
        <taxon>Lycopodiaceae</taxon>
        <taxon>Lycopodioideae</taxon>
        <taxon>Diphasiastrum</taxon>
    </lineage>
</organism>
<proteinExistence type="predicted"/>
<comment type="caution">
    <text evidence="1">The sequence shown here is derived from an EMBL/GenBank/DDBJ whole genome shotgun (WGS) entry which is preliminary data.</text>
</comment>
<reference evidence="2" key="1">
    <citation type="journal article" date="2024" name="Proc. Natl. Acad. Sci. U.S.A.">
        <title>Extraordinary preservation of gene collinearity over three hundred million years revealed in homosporous lycophytes.</title>
        <authorList>
            <person name="Li C."/>
            <person name="Wickell D."/>
            <person name="Kuo L.Y."/>
            <person name="Chen X."/>
            <person name="Nie B."/>
            <person name="Liao X."/>
            <person name="Peng D."/>
            <person name="Ji J."/>
            <person name="Jenkins J."/>
            <person name="Williams M."/>
            <person name="Shu S."/>
            <person name="Plott C."/>
            <person name="Barry K."/>
            <person name="Rajasekar S."/>
            <person name="Grimwood J."/>
            <person name="Han X."/>
            <person name="Sun S."/>
            <person name="Hou Z."/>
            <person name="He W."/>
            <person name="Dai G."/>
            <person name="Sun C."/>
            <person name="Schmutz J."/>
            <person name="Leebens-Mack J.H."/>
            <person name="Li F.W."/>
            <person name="Wang L."/>
        </authorList>
    </citation>
    <scope>NUCLEOTIDE SEQUENCE [LARGE SCALE GENOMIC DNA]</scope>
    <source>
        <strain evidence="2">cv. PW_Plant_1</strain>
    </source>
</reference>
<sequence length="882" mass="100303">MGSTEEPERKRRHLNNNTAVSPPLKKQPSAPVLEEKKFQVDAAMLQYQNQKLVQQLDVQKSEIRALEEKFNLLKGKQASFDGTLITVNRCWNELVDDLELLAVRANAEGSELRVLKPSPAKDRASITVPPEETFLQRLLESGATENSTSSNGNVQVDVALSNRKAATLKCMRHLIQAIDQQRAKNERLFDTLKATLQENEASELLKLFDHDVQGEVRMLRTTMDDLHIKHKEIAAELRAFQDVHTKDQAELIFLRDELEETLADLESSRRKVASFRTQKDVVPTPGALLSVRNDVGESGSHRTSKDAKELEIALEEAQMLSARRLSEIQELHQKKLNLTEQFHKLQESIGDEHTIISSRPYLLLNEQVQDLRTEVERYRGLIDHLQTERDNALRRETEMALKAEEFDVALRETALADERIAALENELQQCMTNRDELQLRLEEASELSGSKDTVPELKVMITTLHKEMAMMQGQLNKYKEAAYEVYALRAEIQSIMAVQDRKILECNSLSDKVAAQIHEIQSMKEQGKILGESEQELKLILDMYGSEYVDSRDIVELQQAECRAWAQVERLKAALDEHSLELRVKAANEAEAACQQRLAAAEAEIAGLRHQLTASERISLELNETLEAKNDEGEAYIVEIETIGQAYEDMQAQNQRLLQQLSERDDYNTKLVSDSVRAKQLQAALLADKQHMISRLHHAISVADTQKQRVSRLEEQARALLDQLGKAAEEVKLVSLELDSARQKAAEVEKESISFKSALKFTQKELDEQSHTLLEAQQELEKERFEKKRMQDELALLNTKAARLSSLNEGGNIVEKLQEEIKEYKAILKCGVCHDRPKEVVITKCYHLFCGPCIQRNLEIRHRKCPGCGVPFGHSDVRTVYI</sequence>
<evidence type="ECO:0000313" key="2">
    <source>
        <dbReference type="Proteomes" id="UP001162992"/>
    </source>
</evidence>
<name>A0ACC2EGY9_DIPCM</name>
<dbReference type="EMBL" id="CM055093">
    <property type="protein sequence ID" value="KAJ7565732.1"/>
    <property type="molecule type" value="Genomic_DNA"/>
</dbReference>
<dbReference type="Proteomes" id="UP001162992">
    <property type="component" value="Chromosome 2"/>
</dbReference>
<keyword evidence="2" id="KW-1185">Reference proteome</keyword>
<accession>A0ACC2EGY9</accession>
<evidence type="ECO:0000313" key="1">
    <source>
        <dbReference type="EMBL" id="KAJ7565732.1"/>
    </source>
</evidence>